<dbReference type="SUPFAM" id="SSF47874">
    <property type="entry name" value="Annexin"/>
    <property type="match status" value="1"/>
</dbReference>
<keyword evidence="6" id="KW-1185">Reference proteome</keyword>
<dbReference type="PROSITE" id="PS51897">
    <property type="entry name" value="ANNEXIN_2"/>
    <property type="match status" value="3"/>
</dbReference>
<dbReference type="Gene3D" id="1.10.220.10">
    <property type="entry name" value="Annexin"/>
    <property type="match status" value="4"/>
</dbReference>
<keyword evidence="3" id="KW-0041">Annexin</keyword>
<comment type="similarity">
    <text evidence="1">Belongs to the annexin family.</text>
</comment>
<comment type="caution">
    <text evidence="5">The sequence shown here is derived from an EMBL/GenBank/DDBJ whole genome shotgun (WGS) entry which is preliminary data.</text>
</comment>
<evidence type="ECO:0000256" key="3">
    <source>
        <dbReference type="ARBA" id="ARBA00023216"/>
    </source>
</evidence>
<evidence type="ECO:0000256" key="2">
    <source>
        <dbReference type="ARBA" id="ARBA00022737"/>
    </source>
</evidence>
<feature type="region of interest" description="Disordered" evidence="4">
    <location>
        <begin position="1"/>
        <end position="33"/>
    </location>
</feature>
<evidence type="ECO:0000256" key="4">
    <source>
        <dbReference type="SAM" id="MobiDB-lite"/>
    </source>
</evidence>
<protein>
    <recommendedName>
        <fullName evidence="7">Annexin</fullName>
    </recommendedName>
</protein>
<keyword evidence="2" id="KW-0677">Repeat</keyword>
<proteinExistence type="inferred from homology"/>
<dbReference type="PANTHER" id="PTHR10502:SF8">
    <property type="entry name" value="ANNEXIN"/>
    <property type="match status" value="1"/>
</dbReference>
<name>A0AAN8MG60_9TELE</name>
<dbReference type="GO" id="GO:0005544">
    <property type="term" value="F:calcium-dependent phospholipid binding"/>
    <property type="evidence" value="ECO:0007669"/>
    <property type="project" value="InterPro"/>
</dbReference>
<dbReference type="GO" id="GO:0005886">
    <property type="term" value="C:plasma membrane"/>
    <property type="evidence" value="ECO:0007669"/>
    <property type="project" value="TreeGrafter"/>
</dbReference>
<dbReference type="InterPro" id="IPR037104">
    <property type="entry name" value="Annexin_sf"/>
</dbReference>
<evidence type="ECO:0000313" key="6">
    <source>
        <dbReference type="Proteomes" id="UP001356427"/>
    </source>
</evidence>
<dbReference type="GO" id="GO:0005634">
    <property type="term" value="C:nucleus"/>
    <property type="evidence" value="ECO:0007669"/>
    <property type="project" value="TreeGrafter"/>
</dbReference>
<dbReference type="FunFam" id="1.10.220.10:FF:000005">
    <property type="entry name" value="Annexin"/>
    <property type="match status" value="2"/>
</dbReference>
<dbReference type="GO" id="GO:0001786">
    <property type="term" value="F:phosphatidylserine binding"/>
    <property type="evidence" value="ECO:0007669"/>
    <property type="project" value="TreeGrafter"/>
</dbReference>
<dbReference type="Pfam" id="PF00191">
    <property type="entry name" value="Annexin"/>
    <property type="match status" value="4"/>
</dbReference>
<gene>
    <name evidence="5" type="ORF">J4Q44_G00020270</name>
</gene>
<dbReference type="GO" id="GO:0012506">
    <property type="term" value="C:vesicle membrane"/>
    <property type="evidence" value="ECO:0007669"/>
    <property type="project" value="TreeGrafter"/>
</dbReference>
<dbReference type="EMBL" id="JAGTTL010000002">
    <property type="protein sequence ID" value="KAK6326382.1"/>
    <property type="molecule type" value="Genomic_DNA"/>
</dbReference>
<dbReference type="GO" id="GO:0005737">
    <property type="term" value="C:cytoplasm"/>
    <property type="evidence" value="ECO:0007669"/>
    <property type="project" value="TreeGrafter"/>
</dbReference>
<reference evidence="5 6" key="1">
    <citation type="submission" date="2021-04" db="EMBL/GenBank/DDBJ databases">
        <authorList>
            <person name="De Guttry C."/>
            <person name="Zahm M."/>
            <person name="Klopp C."/>
            <person name="Cabau C."/>
            <person name="Louis A."/>
            <person name="Berthelot C."/>
            <person name="Parey E."/>
            <person name="Roest Crollius H."/>
            <person name="Montfort J."/>
            <person name="Robinson-Rechavi M."/>
            <person name="Bucao C."/>
            <person name="Bouchez O."/>
            <person name="Gislard M."/>
            <person name="Lluch J."/>
            <person name="Milhes M."/>
            <person name="Lampietro C."/>
            <person name="Lopez Roques C."/>
            <person name="Donnadieu C."/>
            <person name="Braasch I."/>
            <person name="Desvignes T."/>
            <person name="Postlethwait J."/>
            <person name="Bobe J."/>
            <person name="Wedekind C."/>
            <person name="Guiguen Y."/>
        </authorList>
    </citation>
    <scope>NUCLEOTIDE SEQUENCE [LARGE SCALE GENOMIC DNA]</scope>
    <source>
        <strain evidence="5">Cs_M1</strain>
        <tissue evidence="5">Blood</tissue>
    </source>
</reference>
<dbReference type="InterPro" id="IPR001464">
    <property type="entry name" value="Annexin"/>
</dbReference>
<dbReference type="GO" id="GO:0005509">
    <property type="term" value="F:calcium ion binding"/>
    <property type="evidence" value="ECO:0007669"/>
    <property type="project" value="InterPro"/>
</dbReference>
<evidence type="ECO:0008006" key="7">
    <source>
        <dbReference type="Google" id="ProtNLM"/>
    </source>
</evidence>
<dbReference type="PRINTS" id="PR00196">
    <property type="entry name" value="ANNEXIN"/>
</dbReference>
<sequence length="401" mass="44903">MTSADLQDIPEESECGPEAQESKADSEIVPTTPRCLGNRLKHQVISETSPVKRILNGTISVTLVSPIMEALLKCMQNTHPEASSPAMWWGTLGTVRPFPNFKKDARDIQTALESKGSDVNTLVRILTNRNNAQRQSIAESYHNLTQKELCPALKKALSGGLEQLMLGLMMTPSQFDAHLLRQTMEGIGTDEESLLAVLCTKSPQQLKDATIAYKQEFGRYLENDLISETSKDFTKLVLAILKKEELNSKEIVDYQLIDQDVKALNDAVNGKKKDPAPWIQVLTTRDSNHLNRVLSRLEDLRGETVDKTVQSHFSGDLRLGFRTLVGSIPSIHFFLAQRLHSNIKKGSVVQGILISHSEEDLLCVRIEYRRLTNTSLYSTLQKEYKGEMQQALLALCRSEDL</sequence>
<dbReference type="SMART" id="SM00335">
    <property type="entry name" value="ANX"/>
    <property type="match status" value="3"/>
</dbReference>
<accession>A0AAN8MG60</accession>
<evidence type="ECO:0000256" key="1">
    <source>
        <dbReference type="ARBA" id="ARBA00007831"/>
    </source>
</evidence>
<dbReference type="AlphaFoldDB" id="A0AAN8MG60"/>
<dbReference type="Proteomes" id="UP001356427">
    <property type="component" value="Unassembled WGS sequence"/>
</dbReference>
<organism evidence="5 6">
    <name type="scientific">Coregonus suidteri</name>
    <dbReference type="NCBI Taxonomy" id="861788"/>
    <lineage>
        <taxon>Eukaryota</taxon>
        <taxon>Metazoa</taxon>
        <taxon>Chordata</taxon>
        <taxon>Craniata</taxon>
        <taxon>Vertebrata</taxon>
        <taxon>Euteleostomi</taxon>
        <taxon>Actinopterygii</taxon>
        <taxon>Neopterygii</taxon>
        <taxon>Teleostei</taxon>
        <taxon>Protacanthopterygii</taxon>
        <taxon>Salmoniformes</taxon>
        <taxon>Salmonidae</taxon>
        <taxon>Coregoninae</taxon>
        <taxon>Coregonus</taxon>
    </lineage>
</organism>
<dbReference type="InterPro" id="IPR018502">
    <property type="entry name" value="Annexin_repeat"/>
</dbReference>
<dbReference type="PANTHER" id="PTHR10502">
    <property type="entry name" value="ANNEXIN"/>
    <property type="match status" value="1"/>
</dbReference>
<evidence type="ECO:0000313" key="5">
    <source>
        <dbReference type="EMBL" id="KAK6326382.1"/>
    </source>
</evidence>